<dbReference type="Pfam" id="PF00109">
    <property type="entry name" value="ketoacyl-synt"/>
    <property type="match status" value="1"/>
</dbReference>
<evidence type="ECO:0000259" key="3">
    <source>
        <dbReference type="PROSITE" id="PS52004"/>
    </source>
</evidence>
<comment type="caution">
    <text evidence="4">The sequence shown here is derived from an EMBL/GenBank/DDBJ whole genome shotgun (WGS) entry which is preliminary data.</text>
</comment>
<dbReference type="InterPro" id="IPR000794">
    <property type="entry name" value="Beta-ketoacyl_synthase"/>
</dbReference>
<dbReference type="SMART" id="SM00825">
    <property type="entry name" value="PKS_KS"/>
    <property type="match status" value="1"/>
</dbReference>
<gene>
    <name evidence="4" type="ORF">LCGC14_0809690</name>
</gene>
<dbReference type="InterPro" id="IPR016039">
    <property type="entry name" value="Thiolase-like"/>
</dbReference>
<dbReference type="GO" id="GO:0006633">
    <property type="term" value="P:fatty acid biosynthetic process"/>
    <property type="evidence" value="ECO:0007669"/>
    <property type="project" value="TreeGrafter"/>
</dbReference>
<accession>A0A0F9S790</accession>
<reference evidence="4" key="1">
    <citation type="journal article" date="2015" name="Nature">
        <title>Complex archaea that bridge the gap between prokaryotes and eukaryotes.</title>
        <authorList>
            <person name="Spang A."/>
            <person name="Saw J.H."/>
            <person name="Jorgensen S.L."/>
            <person name="Zaremba-Niedzwiedzka K."/>
            <person name="Martijn J."/>
            <person name="Lind A.E."/>
            <person name="van Eijk R."/>
            <person name="Schleper C."/>
            <person name="Guy L."/>
            <person name="Ettema T.J."/>
        </authorList>
    </citation>
    <scope>NUCLEOTIDE SEQUENCE</scope>
</reference>
<dbReference type="AlphaFoldDB" id="A0A0F9S790"/>
<proteinExistence type="inferred from homology"/>
<evidence type="ECO:0000313" key="4">
    <source>
        <dbReference type="EMBL" id="KKN32851.1"/>
    </source>
</evidence>
<evidence type="ECO:0000256" key="2">
    <source>
        <dbReference type="ARBA" id="ARBA00022679"/>
    </source>
</evidence>
<feature type="domain" description="Ketosynthase family 3 (KS3)" evidence="3">
    <location>
        <begin position="2"/>
        <end position="360"/>
    </location>
</feature>
<dbReference type="InterPro" id="IPR014031">
    <property type="entry name" value="Ketoacyl_synth_C"/>
</dbReference>
<organism evidence="4">
    <name type="scientific">marine sediment metagenome</name>
    <dbReference type="NCBI Taxonomy" id="412755"/>
    <lineage>
        <taxon>unclassified sequences</taxon>
        <taxon>metagenomes</taxon>
        <taxon>ecological metagenomes</taxon>
    </lineage>
</organism>
<evidence type="ECO:0000256" key="1">
    <source>
        <dbReference type="ARBA" id="ARBA00008467"/>
    </source>
</evidence>
<dbReference type="PANTHER" id="PTHR11712">
    <property type="entry name" value="POLYKETIDE SYNTHASE-RELATED"/>
    <property type="match status" value="1"/>
</dbReference>
<name>A0A0F9S790_9ZZZZ</name>
<dbReference type="InterPro" id="IPR014030">
    <property type="entry name" value="Ketoacyl_synth_N"/>
</dbReference>
<dbReference type="GO" id="GO:0004315">
    <property type="term" value="F:3-oxoacyl-[acyl-carrier-protein] synthase activity"/>
    <property type="evidence" value="ECO:0007669"/>
    <property type="project" value="TreeGrafter"/>
</dbReference>
<dbReference type="Gene3D" id="3.40.47.10">
    <property type="match status" value="1"/>
</dbReference>
<dbReference type="Pfam" id="PF02801">
    <property type="entry name" value="Ketoacyl-synt_C"/>
    <property type="match status" value="1"/>
</dbReference>
<keyword evidence="2" id="KW-0808">Transferase</keyword>
<sequence>MSESVDILSVGLVSAGGWTLSETWANLIAGKDLRSPMPLDVAPHVKSKYSYLVPVDRCLPRRLTEIARRAAGQALAPGSMEVDAVYVGSTSAAFNEVAQGQELDAGYLSEWLARRYKAPTWLQMSQACASSGYAIGLGADLIRSGRANVVLAGGADEVTAPAVAAFEAVRLHGDRCRPFDLERRNLVLGEAAAFVLLTKRGLGRPICSLDGVGLNCDAKDPAAPDPNGILRVILEAIKDAGYAQTGALAAVDLVIAHGTGTKINDLTESKAIMNSLGPKPSVTSYKGALGHPQGASGAVALALAIQALKTGYVFPTVGLQVKDPEIKASVAASVRQIPLERVLCLSSGSWGANAALAVSSRFHDE</sequence>
<protein>
    <recommendedName>
        <fullName evidence="3">Ketosynthase family 3 (KS3) domain-containing protein</fullName>
    </recommendedName>
</protein>
<dbReference type="SUPFAM" id="SSF53901">
    <property type="entry name" value="Thiolase-like"/>
    <property type="match status" value="1"/>
</dbReference>
<dbReference type="EMBL" id="LAZR01002225">
    <property type="protein sequence ID" value="KKN32851.1"/>
    <property type="molecule type" value="Genomic_DNA"/>
</dbReference>
<dbReference type="PANTHER" id="PTHR11712:SF347">
    <property type="entry name" value="BETA KETOACYL-ACYL CARRIER PROTEIN SYNTHASE"/>
    <property type="match status" value="1"/>
</dbReference>
<comment type="similarity">
    <text evidence="1">Belongs to the thiolase-like superfamily. Beta-ketoacyl-ACP synthases family.</text>
</comment>
<dbReference type="InterPro" id="IPR020841">
    <property type="entry name" value="PKS_Beta-ketoAc_synthase_dom"/>
</dbReference>
<dbReference type="PROSITE" id="PS52004">
    <property type="entry name" value="KS3_2"/>
    <property type="match status" value="1"/>
</dbReference>